<organism evidence="1">
    <name type="scientific">marine sediment metagenome</name>
    <dbReference type="NCBI Taxonomy" id="412755"/>
    <lineage>
        <taxon>unclassified sequences</taxon>
        <taxon>metagenomes</taxon>
        <taxon>ecological metagenomes</taxon>
    </lineage>
</organism>
<sequence>MGYNLETDQFKIIGEAIENYLLKLILFVEQRDKDSPLPIGFKDAAKYKKLFKNLIDSIESINGIYEFKDQITLIEETYHKVDRVIADAKENYSIFLVNGKITNGLLESTLLLVQVDKNNKEFTDETRVL</sequence>
<evidence type="ECO:0000313" key="1">
    <source>
        <dbReference type="EMBL" id="KKM20216.1"/>
    </source>
</evidence>
<name>A0A0F9HXQ4_9ZZZZ</name>
<protein>
    <submittedName>
        <fullName evidence="1">Uncharacterized protein</fullName>
    </submittedName>
</protein>
<dbReference type="EMBL" id="LAZR01013813">
    <property type="protein sequence ID" value="KKM20216.1"/>
    <property type="molecule type" value="Genomic_DNA"/>
</dbReference>
<dbReference type="AlphaFoldDB" id="A0A0F9HXQ4"/>
<reference evidence="1" key="1">
    <citation type="journal article" date="2015" name="Nature">
        <title>Complex archaea that bridge the gap between prokaryotes and eukaryotes.</title>
        <authorList>
            <person name="Spang A."/>
            <person name="Saw J.H."/>
            <person name="Jorgensen S.L."/>
            <person name="Zaremba-Niedzwiedzka K."/>
            <person name="Martijn J."/>
            <person name="Lind A.E."/>
            <person name="van Eijk R."/>
            <person name="Schleper C."/>
            <person name="Guy L."/>
            <person name="Ettema T.J."/>
        </authorList>
    </citation>
    <scope>NUCLEOTIDE SEQUENCE</scope>
</reference>
<gene>
    <name evidence="1" type="ORF">LCGC14_1647680</name>
</gene>
<accession>A0A0F9HXQ4</accession>
<comment type="caution">
    <text evidence="1">The sequence shown here is derived from an EMBL/GenBank/DDBJ whole genome shotgun (WGS) entry which is preliminary data.</text>
</comment>
<proteinExistence type="predicted"/>